<comment type="caution">
    <text evidence="1">The sequence shown here is derived from an EMBL/GenBank/DDBJ whole genome shotgun (WGS) entry which is preliminary data.</text>
</comment>
<dbReference type="PANTHER" id="PTHR33526:SF4">
    <property type="entry name" value="OS07G0123800 PROTEIN"/>
    <property type="match status" value="1"/>
</dbReference>
<proteinExistence type="predicted"/>
<dbReference type="PANTHER" id="PTHR33526">
    <property type="entry name" value="OS07G0123800 PROTEIN"/>
    <property type="match status" value="1"/>
</dbReference>
<organism evidence="1 2">
    <name type="scientific">Dipteronia dyeriana</name>
    <dbReference type="NCBI Taxonomy" id="168575"/>
    <lineage>
        <taxon>Eukaryota</taxon>
        <taxon>Viridiplantae</taxon>
        <taxon>Streptophyta</taxon>
        <taxon>Embryophyta</taxon>
        <taxon>Tracheophyta</taxon>
        <taxon>Spermatophyta</taxon>
        <taxon>Magnoliopsida</taxon>
        <taxon>eudicotyledons</taxon>
        <taxon>Gunneridae</taxon>
        <taxon>Pentapetalae</taxon>
        <taxon>rosids</taxon>
        <taxon>malvids</taxon>
        <taxon>Sapindales</taxon>
        <taxon>Sapindaceae</taxon>
        <taxon>Hippocastanoideae</taxon>
        <taxon>Acereae</taxon>
        <taxon>Dipteronia</taxon>
    </lineage>
</organism>
<reference evidence="1" key="1">
    <citation type="journal article" date="2023" name="Plant J.">
        <title>Genome sequences and population genomics provide insights into the demographic history, inbreeding, and mutation load of two 'living fossil' tree species of Dipteronia.</title>
        <authorList>
            <person name="Feng Y."/>
            <person name="Comes H.P."/>
            <person name="Chen J."/>
            <person name="Zhu S."/>
            <person name="Lu R."/>
            <person name="Zhang X."/>
            <person name="Li P."/>
            <person name="Qiu J."/>
            <person name="Olsen K.M."/>
            <person name="Qiu Y."/>
        </authorList>
    </citation>
    <scope>NUCLEOTIDE SEQUENCE</scope>
    <source>
        <strain evidence="1">KIB01</strain>
    </source>
</reference>
<gene>
    <name evidence="1" type="ORF">Ddye_009838</name>
</gene>
<protein>
    <submittedName>
        <fullName evidence="1">Uncharacterized protein</fullName>
    </submittedName>
</protein>
<keyword evidence="2" id="KW-1185">Reference proteome</keyword>
<dbReference type="AlphaFoldDB" id="A0AAE0CMQ1"/>
<sequence>MKNMDFTKKSSRDGKLSKYFKSTLKILSKARDFYIRTMTECSDKVSYATTIGCTAGQPICLPRSYSTMSSSKSSNNEDDFRELVRAASTRGPGGRVEHDLIRQTPTTNNMPRSYTVVVGRIDEDKPCDSFDVDVLLKTNVYPRSKSHAVGKRTGLI</sequence>
<dbReference type="PIRSF" id="PIRSF031279">
    <property type="entry name" value="UCP031279"/>
    <property type="match status" value="1"/>
</dbReference>
<dbReference type="Proteomes" id="UP001280121">
    <property type="component" value="Unassembled WGS sequence"/>
</dbReference>
<name>A0AAE0CMQ1_9ROSI</name>
<dbReference type="EMBL" id="JANJYI010000003">
    <property type="protein sequence ID" value="KAK2656786.1"/>
    <property type="molecule type" value="Genomic_DNA"/>
</dbReference>
<accession>A0AAE0CMQ1</accession>
<evidence type="ECO:0000313" key="2">
    <source>
        <dbReference type="Proteomes" id="UP001280121"/>
    </source>
</evidence>
<evidence type="ECO:0000313" key="1">
    <source>
        <dbReference type="EMBL" id="KAK2656786.1"/>
    </source>
</evidence>
<dbReference type="InterPro" id="IPR016972">
    <property type="entry name" value="UCP031279"/>
</dbReference>